<evidence type="ECO:0000256" key="1">
    <source>
        <dbReference type="ARBA" id="ARBA00004141"/>
    </source>
</evidence>
<evidence type="ECO:0000313" key="9">
    <source>
        <dbReference type="Proteomes" id="UP000255355"/>
    </source>
</evidence>
<proteinExistence type="inferred from homology"/>
<dbReference type="InterPro" id="IPR000412">
    <property type="entry name" value="ABC_2_transport"/>
</dbReference>
<name>A0A370GR46_9NOCA</name>
<evidence type="ECO:0000256" key="6">
    <source>
        <dbReference type="RuleBase" id="RU361157"/>
    </source>
</evidence>
<keyword evidence="2 6" id="KW-0812">Transmembrane</keyword>
<feature type="transmembrane region" description="Helical" evidence="6">
    <location>
        <begin position="122"/>
        <end position="145"/>
    </location>
</feature>
<feature type="transmembrane region" description="Helical" evidence="6">
    <location>
        <begin position="40"/>
        <end position="59"/>
    </location>
</feature>
<evidence type="ECO:0000259" key="7">
    <source>
        <dbReference type="PROSITE" id="PS51012"/>
    </source>
</evidence>
<evidence type="ECO:0000256" key="4">
    <source>
        <dbReference type="ARBA" id="ARBA00023136"/>
    </source>
</evidence>
<comment type="subcellular location">
    <subcellularLocation>
        <location evidence="6">Cell membrane</location>
        <topology evidence="6">Multi-pass membrane protein</topology>
    </subcellularLocation>
    <subcellularLocation>
        <location evidence="1">Membrane</location>
        <topology evidence="1">Multi-pass membrane protein</topology>
    </subcellularLocation>
</comment>
<feature type="domain" description="ABC transmembrane type-2" evidence="7">
    <location>
        <begin position="39"/>
        <end position="266"/>
    </location>
</feature>
<keyword evidence="4 6" id="KW-0472">Membrane</keyword>
<evidence type="ECO:0000313" key="8">
    <source>
        <dbReference type="EMBL" id="RDI46167.1"/>
    </source>
</evidence>
<dbReference type="PIRSF" id="PIRSF006648">
    <property type="entry name" value="DrrB"/>
    <property type="match status" value="1"/>
</dbReference>
<dbReference type="Proteomes" id="UP000255355">
    <property type="component" value="Unassembled WGS sequence"/>
</dbReference>
<feature type="transmembrane region" description="Helical" evidence="6">
    <location>
        <begin position="71"/>
        <end position="96"/>
    </location>
</feature>
<evidence type="ECO:0000256" key="3">
    <source>
        <dbReference type="ARBA" id="ARBA00022989"/>
    </source>
</evidence>
<dbReference type="PANTHER" id="PTHR43027">
    <property type="entry name" value="DOXORUBICIN RESISTANCE ABC TRANSPORTER PERMEASE PROTEIN DRRC-RELATED"/>
    <property type="match status" value="1"/>
</dbReference>
<feature type="transmembrane region" description="Helical" evidence="6">
    <location>
        <begin position="237"/>
        <end position="260"/>
    </location>
</feature>
<reference evidence="8 9" key="1">
    <citation type="submission" date="2018-07" db="EMBL/GenBank/DDBJ databases">
        <title>Genomic Encyclopedia of Type Strains, Phase IV (KMG-IV): sequencing the most valuable type-strain genomes for metagenomic binning, comparative biology and taxonomic classification.</title>
        <authorList>
            <person name="Goeker M."/>
        </authorList>
    </citation>
    <scope>NUCLEOTIDE SEQUENCE [LARGE SCALE GENOMIC DNA]</scope>
    <source>
        <strain evidence="8 9">DSM 44952</strain>
    </source>
</reference>
<keyword evidence="6" id="KW-1003">Cell membrane</keyword>
<comment type="similarity">
    <text evidence="6">Belongs to the ABC-2 integral membrane protein family.</text>
</comment>
<keyword evidence="9" id="KW-1185">Reference proteome</keyword>
<dbReference type="PANTHER" id="PTHR43027:SF1">
    <property type="entry name" value="DOXORUBICIN RESISTANCE ABC TRANSPORTER PERMEASE PROTEIN DRRC-RELATED"/>
    <property type="match status" value="1"/>
</dbReference>
<comment type="caution">
    <text evidence="8">The sequence shown here is derived from an EMBL/GenBank/DDBJ whole genome shotgun (WGS) entry which is preliminary data.</text>
</comment>
<dbReference type="InterPro" id="IPR047817">
    <property type="entry name" value="ABC2_TM_bact-type"/>
</dbReference>
<dbReference type="STRING" id="1210089.GCA_001613165_03418"/>
<keyword evidence="5" id="KW-0046">Antibiotic resistance</keyword>
<dbReference type="RefSeq" id="WP_246011569.1">
    <property type="nucleotide sequence ID" value="NZ_QQAZ01000012.1"/>
</dbReference>
<dbReference type="InterPro" id="IPR052902">
    <property type="entry name" value="ABC-2_transporter"/>
</dbReference>
<evidence type="ECO:0000256" key="5">
    <source>
        <dbReference type="ARBA" id="ARBA00023251"/>
    </source>
</evidence>
<protein>
    <recommendedName>
        <fullName evidence="6">Transport permease protein</fullName>
    </recommendedName>
</protein>
<evidence type="ECO:0000256" key="2">
    <source>
        <dbReference type="ARBA" id="ARBA00022692"/>
    </source>
</evidence>
<dbReference type="GO" id="GO:0043190">
    <property type="term" value="C:ATP-binding cassette (ABC) transporter complex"/>
    <property type="evidence" value="ECO:0007669"/>
    <property type="project" value="InterPro"/>
</dbReference>
<dbReference type="Pfam" id="PF01061">
    <property type="entry name" value="ABC2_membrane"/>
    <property type="match status" value="1"/>
</dbReference>
<dbReference type="GO" id="GO:0046677">
    <property type="term" value="P:response to antibiotic"/>
    <property type="evidence" value="ECO:0007669"/>
    <property type="project" value="UniProtKB-KW"/>
</dbReference>
<feature type="transmembrane region" description="Helical" evidence="6">
    <location>
        <begin position="184"/>
        <end position="203"/>
    </location>
</feature>
<keyword evidence="6" id="KW-0813">Transport</keyword>
<dbReference type="AlphaFoldDB" id="A0A370GR46"/>
<dbReference type="PROSITE" id="PS51012">
    <property type="entry name" value="ABC_TM2"/>
    <property type="match status" value="1"/>
</dbReference>
<keyword evidence="3 6" id="KW-1133">Transmembrane helix</keyword>
<organism evidence="8 9">
    <name type="scientific">Nocardia mexicana</name>
    <dbReference type="NCBI Taxonomy" id="279262"/>
    <lineage>
        <taxon>Bacteria</taxon>
        <taxon>Bacillati</taxon>
        <taxon>Actinomycetota</taxon>
        <taxon>Actinomycetes</taxon>
        <taxon>Mycobacteriales</taxon>
        <taxon>Nocardiaceae</taxon>
        <taxon>Nocardia</taxon>
    </lineage>
</organism>
<dbReference type="EMBL" id="QQAZ01000012">
    <property type="protein sequence ID" value="RDI46167.1"/>
    <property type="molecule type" value="Genomic_DNA"/>
</dbReference>
<dbReference type="GO" id="GO:0140359">
    <property type="term" value="F:ABC-type transporter activity"/>
    <property type="evidence" value="ECO:0007669"/>
    <property type="project" value="InterPro"/>
</dbReference>
<gene>
    <name evidence="8" type="ORF">DFR68_11268</name>
</gene>
<dbReference type="InterPro" id="IPR013525">
    <property type="entry name" value="ABC2_TM"/>
</dbReference>
<feature type="transmembrane region" description="Helical" evidence="6">
    <location>
        <begin position="151"/>
        <end position="177"/>
    </location>
</feature>
<accession>A0A370GR46</accession>
<sequence length="269" mass="28550">MSVAVDVSMTDSRSGVGSLPQQSLVEAGRLLRRWSRQPEVITSTLVLPILLLLMYDLVLDKSLGATGGDDPIYGFVPMIAVAGTMYGAMGTGMSLYGERESGLLRRFWVLPIHRWAGLTGRLLAECGRAAAATIVVVAVGMLLGLRFQEGWAGAFGVLAIPVVVIAGFTPLVIMVGVSSIGDKVVQLFAIVVLIGMFFNSGFVPVQNYPGWLQPIVRAQPMSCAIDAMRNFTLGGPLLVPVLQTLAWAVGLAAVFGALAVRGYRRAAES</sequence>